<feature type="coiled-coil region" evidence="1">
    <location>
        <begin position="27"/>
        <end position="54"/>
    </location>
</feature>
<evidence type="ECO:0000256" key="1">
    <source>
        <dbReference type="SAM" id="Coils"/>
    </source>
</evidence>
<evidence type="ECO:0000313" key="4">
    <source>
        <dbReference type="Proteomes" id="UP001642360"/>
    </source>
</evidence>
<dbReference type="Proteomes" id="UP001642360">
    <property type="component" value="Unassembled WGS sequence"/>
</dbReference>
<dbReference type="EMBL" id="CAUOFW020005169">
    <property type="protein sequence ID" value="CAK9168864.1"/>
    <property type="molecule type" value="Genomic_DNA"/>
</dbReference>
<accession>A0ABC8THV9</accession>
<reference evidence="3 4" key="1">
    <citation type="submission" date="2024-02" db="EMBL/GenBank/DDBJ databases">
        <authorList>
            <person name="Vignale AGUSTIN F."/>
            <person name="Sosa J E."/>
            <person name="Modenutti C."/>
        </authorList>
    </citation>
    <scope>NUCLEOTIDE SEQUENCE [LARGE SCALE GENOMIC DNA]</scope>
</reference>
<dbReference type="PANTHER" id="PTHR34807">
    <property type="entry name" value="OS08G0270800 PROTEIN"/>
    <property type="match status" value="1"/>
</dbReference>
<keyword evidence="4" id="KW-1185">Reference proteome</keyword>
<comment type="caution">
    <text evidence="3">The sequence shown here is derived from an EMBL/GenBank/DDBJ whole genome shotgun (WGS) entry which is preliminary data.</text>
</comment>
<sequence>MSKKMKGFALDSSSYGADDDAKTRIKHQTLMQDYQELHKESEAMRDKLETMKHRKLTLLAEVRFLRRRYKYLLENKSPNPLLERQVVQQQKSEIHRKNSMMIGIYSKKEAALQKLPPIFDPNKKGRMYTGKLVSPQNTATSFEANQKRTLQGGKETTLRNATPNFELKQHKQTLKGRKEVALHNVMPSSDSNRRKRIYRAKEAIFPTSMPAIDLKQKERIYSGNDAVPRNPAPPFDLNRKENSLSAKESSSQRAPIFDLNQISGEEEEYENSFEPVRIEEAKKGLMRDGTDEQLNDLKLSVCRNIGDGSARVGKRKISWQDPVALRV</sequence>
<feature type="compositionally biased region" description="Polar residues" evidence="2">
    <location>
        <begin position="243"/>
        <end position="252"/>
    </location>
</feature>
<evidence type="ECO:0000256" key="2">
    <source>
        <dbReference type="SAM" id="MobiDB-lite"/>
    </source>
</evidence>
<gene>
    <name evidence="3" type="ORF">ILEXP_LOCUS38279</name>
</gene>
<dbReference type="AlphaFoldDB" id="A0ABC8THV9"/>
<evidence type="ECO:0000313" key="3">
    <source>
        <dbReference type="EMBL" id="CAK9168864.1"/>
    </source>
</evidence>
<proteinExistence type="predicted"/>
<keyword evidence="1" id="KW-0175">Coiled coil</keyword>
<organism evidence="3 4">
    <name type="scientific">Ilex paraguariensis</name>
    <name type="common">yerba mate</name>
    <dbReference type="NCBI Taxonomy" id="185542"/>
    <lineage>
        <taxon>Eukaryota</taxon>
        <taxon>Viridiplantae</taxon>
        <taxon>Streptophyta</taxon>
        <taxon>Embryophyta</taxon>
        <taxon>Tracheophyta</taxon>
        <taxon>Spermatophyta</taxon>
        <taxon>Magnoliopsida</taxon>
        <taxon>eudicotyledons</taxon>
        <taxon>Gunneridae</taxon>
        <taxon>Pentapetalae</taxon>
        <taxon>asterids</taxon>
        <taxon>campanulids</taxon>
        <taxon>Aquifoliales</taxon>
        <taxon>Aquifoliaceae</taxon>
        <taxon>Ilex</taxon>
    </lineage>
</organism>
<dbReference type="PANTHER" id="PTHR34807:SF3">
    <property type="entry name" value="OS08G0270800 PROTEIN"/>
    <property type="match status" value="1"/>
</dbReference>
<name>A0ABC8THV9_9AQUA</name>
<feature type="region of interest" description="Disordered" evidence="2">
    <location>
        <begin position="223"/>
        <end position="252"/>
    </location>
</feature>
<protein>
    <submittedName>
        <fullName evidence="3">Uncharacterized protein</fullName>
    </submittedName>
</protein>